<comment type="cofactor">
    <cofactor evidence="1">
        <name>FAD</name>
        <dbReference type="ChEBI" id="CHEBI:57692"/>
    </cofactor>
</comment>
<evidence type="ECO:0000259" key="10">
    <source>
        <dbReference type="PROSITE" id="PS00624"/>
    </source>
</evidence>
<dbReference type="Pfam" id="PF00732">
    <property type="entry name" value="GMC_oxred_N"/>
    <property type="match status" value="1"/>
</dbReference>
<dbReference type="InterPro" id="IPR000172">
    <property type="entry name" value="GMC_OxRdtase_N"/>
</dbReference>
<proteinExistence type="inferred from homology"/>
<evidence type="ECO:0000313" key="11">
    <source>
        <dbReference type="EMBL" id="KAJ7687958.1"/>
    </source>
</evidence>
<dbReference type="InterPro" id="IPR007867">
    <property type="entry name" value="GMC_OxRtase_C"/>
</dbReference>
<evidence type="ECO:0000256" key="8">
    <source>
        <dbReference type="SAM" id="MobiDB-lite"/>
    </source>
</evidence>
<feature type="domain" description="Glucose-methanol-choline oxidoreductase N-terminal" evidence="10">
    <location>
        <begin position="174"/>
        <end position="188"/>
    </location>
</feature>
<dbReference type="SUPFAM" id="SSF51905">
    <property type="entry name" value="FAD/NAD(P)-binding domain"/>
    <property type="match status" value="1"/>
</dbReference>
<feature type="signal peptide" evidence="9">
    <location>
        <begin position="1"/>
        <end position="22"/>
    </location>
</feature>
<dbReference type="InterPro" id="IPR043708">
    <property type="entry name" value="DUF5648"/>
</dbReference>
<keyword evidence="3" id="KW-0285">Flavoprotein</keyword>
<evidence type="ECO:0000256" key="1">
    <source>
        <dbReference type="ARBA" id="ARBA00001974"/>
    </source>
</evidence>
<evidence type="ECO:0000313" key="12">
    <source>
        <dbReference type="Proteomes" id="UP001221757"/>
    </source>
</evidence>
<gene>
    <name evidence="11" type="ORF">B0H17DRAFT_1203315</name>
</gene>
<dbReference type="GO" id="GO:0016614">
    <property type="term" value="F:oxidoreductase activity, acting on CH-OH group of donors"/>
    <property type="evidence" value="ECO:0007669"/>
    <property type="project" value="InterPro"/>
</dbReference>
<keyword evidence="4 9" id="KW-0732">Signal</keyword>
<dbReference type="Gene3D" id="3.50.50.60">
    <property type="entry name" value="FAD/NAD(P)-binding domain"/>
    <property type="match status" value="2"/>
</dbReference>
<name>A0AAD7GF07_MYCRO</name>
<dbReference type="PANTHER" id="PTHR11552:SF201">
    <property type="entry name" value="GLUCOSE-METHANOL-CHOLINE OXIDOREDUCTASE N-TERMINAL DOMAIN-CONTAINING PROTEIN"/>
    <property type="match status" value="1"/>
</dbReference>
<accession>A0AAD7GF07</accession>
<dbReference type="EMBL" id="JARKIE010000083">
    <property type="protein sequence ID" value="KAJ7687958.1"/>
    <property type="molecule type" value="Genomic_DNA"/>
</dbReference>
<dbReference type="SUPFAM" id="SSF54373">
    <property type="entry name" value="FAD-linked reductases, C-terminal domain"/>
    <property type="match status" value="1"/>
</dbReference>
<evidence type="ECO:0000256" key="3">
    <source>
        <dbReference type="ARBA" id="ARBA00022630"/>
    </source>
</evidence>
<evidence type="ECO:0000256" key="2">
    <source>
        <dbReference type="ARBA" id="ARBA00010790"/>
    </source>
</evidence>
<dbReference type="InterPro" id="IPR036188">
    <property type="entry name" value="FAD/NAD-bd_sf"/>
</dbReference>
<feature type="region of interest" description="Disordered" evidence="8">
    <location>
        <begin position="605"/>
        <end position="680"/>
    </location>
</feature>
<feature type="chain" id="PRO_5042043410" evidence="9">
    <location>
        <begin position="23"/>
        <end position="723"/>
    </location>
</feature>
<keyword evidence="5" id="KW-0274">FAD</keyword>
<keyword evidence="12" id="KW-1185">Reference proteome</keyword>
<organism evidence="11 12">
    <name type="scientific">Mycena rosella</name>
    <name type="common">Pink bonnet</name>
    <name type="synonym">Agaricus rosellus</name>
    <dbReference type="NCBI Taxonomy" id="1033263"/>
    <lineage>
        <taxon>Eukaryota</taxon>
        <taxon>Fungi</taxon>
        <taxon>Dikarya</taxon>
        <taxon>Basidiomycota</taxon>
        <taxon>Agaricomycotina</taxon>
        <taxon>Agaricomycetes</taxon>
        <taxon>Agaricomycetidae</taxon>
        <taxon>Agaricales</taxon>
        <taxon>Marasmiineae</taxon>
        <taxon>Mycenaceae</taxon>
        <taxon>Mycena</taxon>
    </lineage>
</organism>
<dbReference type="Gene3D" id="3.30.560.10">
    <property type="entry name" value="Glucose Oxidase, domain 3"/>
    <property type="match status" value="2"/>
</dbReference>
<feature type="compositionally biased region" description="Low complexity" evidence="8">
    <location>
        <begin position="619"/>
        <end position="662"/>
    </location>
</feature>
<sequence length="723" mass="76113">MHAKFASLTVLLSGLFTSQAVGAVPKPIDCSKVFCPAPHCPLGKTAEVLPGACCATCVKCSGACPEFILHCPPGTVGSYEYLANGDPHAVGIVPNSIDAAYNTRCSAACAYYTPFANRPNLVVIINATVSHILWANSTGGANAAKLTARGVEYYIVNNQPQSISFSKEVILSAGTIGSPKILELSGVGNSTILKAAGFAPVLSLPTVGENFADHFHSWANEFTNITLTKDALLLNPAFAAKQEALWFKNRRGLYSAVPRSLGIVAPSDVFTPSESNTLIAQAQANFTHFAEQFSNGNPALAKGIAAQHKIAPPLCTNFRVFPHKSRVEPGYSGPTSFSARPARNYTTISSVLYAPLSHGRTHIVSSDPLVLPAVDPAYWAHPSTSQRSIYTGEFEPGADKDTDTKIEDWLRSVVASDSHEVGSLSMMPQSLGGVVDTSLKVYGTATVRVAEIPQVHADSCAGASQASPLYRDYSSSQGDHFYTTDIGEYNSANANGYVPEGIRALVFTTQVASSVQLMRLWSADAGDHLYTTDPNEVQSAMSVYTYVLDNGPAMYVYPTQLCGSVPLYRMHNADIRDHFYTIDAAERDAAQNYAQEGITGYVFPPSAATGSSGGGGGSTADPKTMTTTSTTTTTSLATTAKTTTTTASAPSVPPASSESSSADPGLTPPPNGVVLPAPTTMLNGSLADSLPTSATTPGSSAAIRIHTPRLFFGLLVLAMALYF</sequence>
<dbReference type="Proteomes" id="UP001221757">
    <property type="component" value="Unassembled WGS sequence"/>
</dbReference>
<evidence type="ECO:0000256" key="9">
    <source>
        <dbReference type="SAM" id="SignalP"/>
    </source>
</evidence>
<comment type="similarity">
    <text evidence="2">Belongs to the GMC oxidoreductase family.</text>
</comment>
<dbReference type="PROSITE" id="PS00624">
    <property type="entry name" value="GMC_OXRED_2"/>
    <property type="match status" value="1"/>
</dbReference>
<dbReference type="Pfam" id="PF05199">
    <property type="entry name" value="GMC_oxred_C"/>
    <property type="match status" value="1"/>
</dbReference>
<dbReference type="AlphaFoldDB" id="A0AAD7GF07"/>
<protein>
    <submittedName>
        <fullName evidence="11">GMC oxidoreductase-domain-containing protein</fullName>
    </submittedName>
</protein>
<dbReference type="Pfam" id="PF18885">
    <property type="entry name" value="DUF5648"/>
    <property type="match status" value="1"/>
</dbReference>
<reference evidence="11" key="1">
    <citation type="submission" date="2023-03" db="EMBL/GenBank/DDBJ databases">
        <title>Massive genome expansion in bonnet fungi (Mycena s.s.) driven by repeated elements and novel gene families across ecological guilds.</title>
        <authorList>
            <consortium name="Lawrence Berkeley National Laboratory"/>
            <person name="Harder C.B."/>
            <person name="Miyauchi S."/>
            <person name="Viragh M."/>
            <person name="Kuo A."/>
            <person name="Thoen E."/>
            <person name="Andreopoulos B."/>
            <person name="Lu D."/>
            <person name="Skrede I."/>
            <person name="Drula E."/>
            <person name="Henrissat B."/>
            <person name="Morin E."/>
            <person name="Kohler A."/>
            <person name="Barry K."/>
            <person name="LaButti K."/>
            <person name="Morin E."/>
            <person name="Salamov A."/>
            <person name="Lipzen A."/>
            <person name="Mereny Z."/>
            <person name="Hegedus B."/>
            <person name="Baldrian P."/>
            <person name="Stursova M."/>
            <person name="Weitz H."/>
            <person name="Taylor A."/>
            <person name="Grigoriev I.V."/>
            <person name="Nagy L.G."/>
            <person name="Martin F."/>
            <person name="Kauserud H."/>
        </authorList>
    </citation>
    <scope>NUCLEOTIDE SEQUENCE</scope>
    <source>
        <strain evidence="11">CBHHK067</strain>
    </source>
</reference>
<evidence type="ECO:0000256" key="4">
    <source>
        <dbReference type="ARBA" id="ARBA00022729"/>
    </source>
</evidence>
<dbReference type="PANTHER" id="PTHR11552">
    <property type="entry name" value="GLUCOSE-METHANOL-CHOLINE GMC OXIDOREDUCTASE"/>
    <property type="match status" value="1"/>
</dbReference>
<keyword evidence="7" id="KW-0325">Glycoprotein</keyword>
<dbReference type="GO" id="GO:0050660">
    <property type="term" value="F:flavin adenine dinucleotide binding"/>
    <property type="evidence" value="ECO:0007669"/>
    <property type="project" value="InterPro"/>
</dbReference>
<dbReference type="InterPro" id="IPR012132">
    <property type="entry name" value="GMC_OxRdtase"/>
</dbReference>
<evidence type="ECO:0000256" key="5">
    <source>
        <dbReference type="ARBA" id="ARBA00022827"/>
    </source>
</evidence>
<evidence type="ECO:0000256" key="7">
    <source>
        <dbReference type="ARBA" id="ARBA00023180"/>
    </source>
</evidence>
<evidence type="ECO:0000256" key="6">
    <source>
        <dbReference type="ARBA" id="ARBA00023002"/>
    </source>
</evidence>
<comment type="caution">
    <text evidence="11">The sequence shown here is derived from an EMBL/GenBank/DDBJ whole genome shotgun (WGS) entry which is preliminary data.</text>
</comment>
<keyword evidence="6" id="KW-0560">Oxidoreductase</keyword>